<feature type="compositionally biased region" description="Low complexity" evidence="1">
    <location>
        <begin position="296"/>
        <end position="310"/>
    </location>
</feature>
<accession>A0A135RRG2</accession>
<feature type="compositionally biased region" description="Pro residues" evidence="1">
    <location>
        <begin position="1"/>
        <end position="10"/>
    </location>
</feature>
<dbReference type="Proteomes" id="UP000070328">
    <property type="component" value="Unassembled WGS sequence"/>
</dbReference>
<evidence type="ECO:0000313" key="3">
    <source>
        <dbReference type="Proteomes" id="UP000070328"/>
    </source>
</evidence>
<dbReference type="EMBL" id="JFBX01000876">
    <property type="protein sequence ID" value="KXH26205.1"/>
    <property type="molecule type" value="Genomic_DNA"/>
</dbReference>
<keyword evidence="3" id="KW-1185">Reference proteome</keyword>
<feature type="region of interest" description="Disordered" evidence="1">
    <location>
        <begin position="1"/>
        <end position="30"/>
    </location>
</feature>
<reference evidence="2 3" key="1">
    <citation type="submission" date="2014-02" db="EMBL/GenBank/DDBJ databases">
        <title>The genome sequence of Colletotrichum simmondsii CBS122122.</title>
        <authorList>
            <person name="Baroncelli R."/>
            <person name="Thon M.R."/>
        </authorList>
    </citation>
    <scope>NUCLEOTIDE SEQUENCE [LARGE SCALE GENOMIC DNA]</scope>
    <source>
        <strain evidence="2 3">CBS122122</strain>
    </source>
</reference>
<name>A0A135RRG2_9PEZI</name>
<gene>
    <name evidence="2" type="ORF">CSIM01_03583</name>
</gene>
<comment type="caution">
    <text evidence="2">The sequence shown here is derived from an EMBL/GenBank/DDBJ whole genome shotgun (WGS) entry which is preliminary data.</text>
</comment>
<evidence type="ECO:0000313" key="2">
    <source>
        <dbReference type="EMBL" id="KXH26205.1"/>
    </source>
</evidence>
<feature type="compositionally biased region" description="Low complexity" evidence="1">
    <location>
        <begin position="324"/>
        <end position="336"/>
    </location>
</feature>
<protein>
    <submittedName>
        <fullName evidence="2">Ribonucleoprotein-associated protein</fullName>
    </submittedName>
</protein>
<evidence type="ECO:0000256" key="1">
    <source>
        <dbReference type="SAM" id="MobiDB-lite"/>
    </source>
</evidence>
<organism evidence="2 3">
    <name type="scientific">Colletotrichum simmondsii</name>
    <dbReference type="NCBI Taxonomy" id="703756"/>
    <lineage>
        <taxon>Eukaryota</taxon>
        <taxon>Fungi</taxon>
        <taxon>Dikarya</taxon>
        <taxon>Ascomycota</taxon>
        <taxon>Pezizomycotina</taxon>
        <taxon>Sordariomycetes</taxon>
        <taxon>Hypocreomycetidae</taxon>
        <taxon>Glomerellales</taxon>
        <taxon>Glomerellaceae</taxon>
        <taxon>Colletotrichum</taxon>
        <taxon>Colletotrichum acutatum species complex</taxon>
    </lineage>
</organism>
<feature type="region of interest" description="Disordered" evidence="1">
    <location>
        <begin position="293"/>
        <end position="350"/>
    </location>
</feature>
<dbReference type="Gene3D" id="3.30.1330.30">
    <property type="match status" value="1"/>
</dbReference>
<keyword evidence="2" id="KW-0687">Ribonucleoprotein</keyword>
<sequence>MEMLEIPPPQSQLKTHDVSDNAPEPALIDSKPTVSTRNYLTENDVFDLLWLAFDNKQAVQGVFNVQGAVAAGKAEFVVFAWQNLMMKDHLRDVIEQRTWQLCKERQVPTFFVSSMYFLGHGCGFDYAIRAVAVTFQEGSELTNEIKDMKRRIQRLRSILYDSEAKESIDSDTLEGHLDESEDENHMDTVALGSKPGDLEHEEAILIENLSGKPADTAAEEAGRSSFLENKLHDIEVQDPACSEILSGKPDGLEAGMSASTGVLERRPSDLEAIQPVHADNFGILSEASEIAHSTRTDSFGSTSSVSSTSGESDDFDPLEPSRADSFGSQSSISDGSVAGDPTCAESMEDS</sequence>
<dbReference type="GO" id="GO:1990904">
    <property type="term" value="C:ribonucleoprotein complex"/>
    <property type="evidence" value="ECO:0007669"/>
    <property type="project" value="UniProtKB-KW"/>
</dbReference>
<dbReference type="InterPro" id="IPR029064">
    <property type="entry name" value="Ribosomal_eL30-like_sf"/>
</dbReference>
<proteinExistence type="predicted"/>
<dbReference type="AlphaFoldDB" id="A0A135RRG2"/>
<dbReference type="SUPFAM" id="SSF55315">
    <property type="entry name" value="L30e-like"/>
    <property type="match status" value="1"/>
</dbReference>
<dbReference type="OrthoDB" id="10437869at2759"/>